<evidence type="ECO:0000259" key="5">
    <source>
        <dbReference type="PROSITE" id="PS51669"/>
    </source>
</evidence>
<organism evidence="6 7">
    <name type="scientific">Caulifigura coniformis</name>
    <dbReference type="NCBI Taxonomy" id="2527983"/>
    <lineage>
        <taxon>Bacteria</taxon>
        <taxon>Pseudomonadati</taxon>
        <taxon>Planctomycetota</taxon>
        <taxon>Planctomycetia</taxon>
        <taxon>Planctomycetales</taxon>
        <taxon>Planctomycetaceae</taxon>
        <taxon>Caulifigura</taxon>
    </lineage>
</organism>
<feature type="domain" description="4Fe-4S Mo/W bis-MGD-type" evidence="5">
    <location>
        <begin position="46"/>
        <end position="102"/>
    </location>
</feature>
<keyword evidence="6" id="KW-0560">Oxidoreductase</keyword>
<dbReference type="CDD" id="cd00508">
    <property type="entry name" value="MopB_CT_Fdh-Nap-like"/>
    <property type="match status" value="1"/>
</dbReference>
<dbReference type="PANTHER" id="PTHR43105">
    <property type="entry name" value="RESPIRATORY NITRATE REDUCTASE"/>
    <property type="match status" value="1"/>
</dbReference>
<evidence type="ECO:0000313" key="6">
    <source>
        <dbReference type="EMBL" id="QDT56164.1"/>
    </source>
</evidence>
<evidence type="ECO:0000256" key="2">
    <source>
        <dbReference type="ARBA" id="ARBA00022723"/>
    </source>
</evidence>
<dbReference type="Pfam" id="PF04879">
    <property type="entry name" value="Molybdop_Fe4S4"/>
    <property type="match status" value="1"/>
</dbReference>
<keyword evidence="2" id="KW-0479">Metal-binding</keyword>
<dbReference type="SMART" id="SM00926">
    <property type="entry name" value="Molybdop_Fe4S4"/>
    <property type="match status" value="1"/>
</dbReference>
<dbReference type="KEGG" id="ccos:Pan44_42160"/>
<dbReference type="GO" id="GO:0045333">
    <property type="term" value="P:cellular respiration"/>
    <property type="evidence" value="ECO:0007669"/>
    <property type="project" value="UniProtKB-ARBA"/>
</dbReference>
<dbReference type="Pfam" id="PF01568">
    <property type="entry name" value="Molydop_binding"/>
    <property type="match status" value="1"/>
</dbReference>
<dbReference type="InterPro" id="IPR006657">
    <property type="entry name" value="MoPterin_dinucl-bd_dom"/>
</dbReference>
<dbReference type="InterPro" id="IPR009010">
    <property type="entry name" value="Asp_de-COase-like_dom_sf"/>
</dbReference>
<dbReference type="GO" id="GO:0043546">
    <property type="term" value="F:molybdopterin cofactor binding"/>
    <property type="evidence" value="ECO:0007669"/>
    <property type="project" value="InterPro"/>
</dbReference>
<dbReference type="SUPFAM" id="SSF50692">
    <property type="entry name" value="ADC-like"/>
    <property type="match status" value="1"/>
</dbReference>
<dbReference type="EC" id="1.7.99.4" evidence="6"/>
<dbReference type="AlphaFoldDB" id="A0A517SJ60"/>
<dbReference type="InterPro" id="IPR050123">
    <property type="entry name" value="Prok_molybdopt-oxidoreductase"/>
</dbReference>
<dbReference type="GO" id="GO:0016491">
    <property type="term" value="F:oxidoreductase activity"/>
    <property type="evidence" value="ECO:0007669"/>
    <property type="project" value="UniProtKB-KW"/>
</dbReference>
<keyword evidence="1" id="KW-0004">4Fe-4S</keyword>
<dbReference type="Gene3D" id="2.40.40.20">
    <property type="match status" value="1"/>
</dbReference>
<dbReference type="Gene3D" id="3.40.228.10">
    <property type="entry name" value="Dimethylsulfoxide Reductase, domain 2"/>
    <property type="match status" value="1"/>
</dbReference>
<keyword evidence="3" id="KW-0408">Iron</keyword>
<dbReference type="GO" id="GO:0051539">
    <property type="term" value="F:4 iron, 4 sulfur cluster binding"/>
    <property type="evidence" value="ECO:0007669"/>
    <property type="project" value="UniProtKB-KW"/>
</dbReference>
<evidence type="ECO:0000256" key="3">
    <source>
        <dbReference type="ARBA" id="ARBA00023004"/>
    </source>
</evidence>
<dbReference type="PIRSF" id="PIRSF000144">
    <property type="entry name" value="CbbBc"/>
    <property type="match status" value="1"/>
</dbReference>
<evidence type="ECO:0000256" key="4">
    <source>
        <dbReference type="ARBA" id="ARBA00023014"/>
    </source>
</evidence>
<dbReference type="CDD" id="cd02754">
    <property type="entry name" value="MopB_Nitrate-R-NapA-like"/>
    <property type="match status" value="1"/>
</dbReference>
<evidence type="ECO:0000313" key="7">
    <source>
        <dbReference type="Proteomes" id="UP000315700"/>
    </source>
</evidence>
<dbReference type="InterPro" id="IPR006963">
    <property type="entry name" value="Mopterin_OxRdtase_4Fe-4S_dom"/>
</dbReference>
<keyword evidence="4" id="KW-0411">Iron-sulfur</keyword>
<evidence type="ECO:0000256" key="1">
    <source>
        <dbReference type="ARBA" id="ARBA00022485"/>
    </source>
</evidence>
<dbReference type="SUPFAM" id="SSF53706">
    <property type="entry name" value="Formate dehydrogenase/DMSO reductase, domains 1-3"/>
    <property type="match status" value="1"/>
</dbReference>
<dbReference type="Gene3D" id="2.20.25.90">
    <property type="entry name" value="ADC-like domains"/>
    <property type="match status" value="1"/>
</dbReference>
<dbReference type="GO" id="GO:0046872">
    <property type="term" value="F:metal ion binding"/>
    <property type="evidence" value="ECO:0007669"/>
    <property type="project" value="UniProtKB-KW"/>
</dbReference>
<dbReference type="InParanoid" id="A0A517SJ60"/>
<name>A0A517SJ60_9PLAN</name>
<dbReference type="Proteomes" id="UP000315700">
    <property type="component" value="Chromosome"/>
</dbReference>
<dbReference type="GO" id="GO:0016020">
    <property type="term" value="C:membrane"/>
    <property type="evidence" value="ECO:0007669"/>
    <property type="project" value="TreeGrafter"/>
</dbReference>
<dbReference type="PROSITE" id="PS51669">
    <property type="entry name" value="4FE4S_MOW_BIS_MGD"/>
    <property type="match status" value="1"/>
</dbReference>
<protein>
    <submittedName>
        <fullName evidence="6">Nitrate reductase</fullName>
        <ecNumber evidence="6">1.7.99.4</ecNumber>
    </submittedName>
</protein>
<gene>
    <name evidence="6" type="primary">narB</name>
    <name evidence="6" type="ORF">Pan44_42160</name>
</gene>
<accession>A0A517SJ60</accession>
<dbReference type="EMBL" id="CP036271">
    <property type="protein sequence ID" value="QDT56164.1"/>
    <property type="molecule type" value="Genomic_DNA"/>
</dbReference>
<reference evidence="6 7" key="1">
    <citation type="submission" date="2019-02" db="EMBL/GenBank/DDBJ databases">
        <title>Deep-cultivation of Planctomycetes and their phenomic and genomic characterization uncovers novel biology.</title>
        <authorList>
            <person name="Wiegand S."/>
            <person name="Jogler M."/>
            <person name="Boedeker C."/>
            <person name="Pinto D."/>
            <person name="Vollmers J."/>
            <person name="Rivas-Marin E."/>
            <person name="Kohn T."/>
            <person name="Peeters S.H."/>
            <person name="Heuer A."/>
            <person name="Rast P."/>
            <person name="Oberbeckmann S."/>
            <person name="Bunk B."/>
            <person name="Jeske O."/>
            <person name="Meyerdierks A."/>
            <person name="Storesund J.E."/>
            <person name="Kallscheuer N."/>
            <person name="Luecker S."/>
            <person name="Lage O.M."/>
            <person name="Pohl T."/>
            <person name="Merkel B.J."/>
            <person name="Hornburger P."/>
            <person name="Mueller R.-W."/>
            <person name="Bruemmer F."/>
            <person name="Labrenz M."/>
            <person name="Spormann A.M."/>
            <person name="Op den Camp H."/>
            <person name="Overmann J."/>
            <person name="Amann R."/>
            <person name="Jetten M.S.M."/>
            <person name="Mascher T."/>
            <person name="Medema M.H."/>
            <person name="Devos D.P."/>
            <person name="Kaster A.-K."/>
            <person name="Ovreas L."/>
            <person name="Rohde M."/>
            <person name="Galperin M.Y."/>
            <person name="Jogler C."/>
        </authorList>
    </citation>
    <scope>NUCLEOTIDE SEQUENCE [LARGE SCALE GENOMIC DNA]</scope>
    <source>
        <strain evidence="6 7">Pan44</strain>
    </source>
</reference>
<dbReference type="Pfam" id="PF00384">
    <property type="entry name" value="Molybdopterin"/>
    <property type="match status" value="1"/>
</dbReference>
<sequence length="737" mass="81449">MTIEAQNPRLSAGSLLHQRDGRLTRELLLEPGAHGLGLAPQRLKPDATTSMVCGYCSTGCSLNVHLKDGQAVNLSPTTSYPVNLGMACPKGWEALTVLDAPDRATTPLLRNAAGRLAPVDWPTAMGEFVRRFQSIQRQHGPHSIAFLSTGQMPTEEMAFLGSLAKFGLGMLHGDGNTRQCMASAVVAYKQSFGFDSPPYSYADFEESDVLVFVGANPCLAHPIMWERVMRNRRSPEIVVIDPRATETAMAATQHLALAPKSDQTLFYGLARILIKNGWIDSRFINQSTAGFEQFWEFVQPFDLDRVVAETRLKASQIERLAETIHERGRSSFWWTMGVNQSHQGVRTAQSIINVALLTGNIGRPGTGANSITGQCNAMGSRLFSNTTGLLGGHDFTNAQHREKVAGVLGIDTATIPTENSLAYNEIMEGILRGKIKGLWVICTNPAHSWINQSSARDILDRLDFLVVQDMYHTTETAQRAHLVLPAAGWGEKEGTFINSERRIGVIKKVRKAPGQALADFQIFRLVAEAWGCGKMFSKWTSPAAVFESMKELSRGQPCDFSGVRDYAFLDERGGVQWPYPQEGGDDHPERRLFADGRFFHPDGRARFVFEEPRPMTELPSAQYPLLLLTGRGTASQWHTQTRTSKSAVLRKLYPEKPYVELNPGDAKRLAIVPNRWVTVSSQRGQMRALAVIAPTVAVGTVFIPMHYEATNRLTDAVFDPYSKQPSYKACAVRVSPD</sequence>
<dbReference type="InterPro" id="IPR006656">
    <property type="entry name" value="Mopterin_OxRdtase"/>
</dbReference>
<keyword evidence="7" id="KW-1185">Reference proteome</keyword>
<dbReference type="PANTHER" id="PTHR43105:SF10">
    <property type="entry name" value="NADH-QUINONE OXIDOREDUCTASE SUBUNIT G"/>
    <property type="match status" value="1"/>
</dbReference>
<dbReference type="Gene3D" id="3.40.50.740">
    <property type="match status" value="1"/>
</dbReference>
<dbReference type="RefSeq" id="WP_197453521.1">
    <property type="nucleotide sequence ID" value="NZ_CP036271.1"/>
</dbReference>
<proteinExistence type="predicted"/>